<feature type="domain" description="DUF1559" evidence="1">
    <location>
        <begin position="307"/>
        <end position="377"/>
    </location>
</feature>
<reference evidence="2 3" key="1">
    <citation type="submission" date="2019-02" db="EMBL/GenBank/DDBJ databases">
        <title>Deep-cultivation of Planctomycetes and their phenomic and genomic characterization uncovers novel biology.</title>
        <authorList>
            <person name="Wiegand S."/>
            <person name="Jogler M."/>
            <person name="Boedeker C."/>
            <person name="Pinto D."/>
            <person name="Vollmers J."/>
            <person name="Rivas-Marin E."/>
            <person name="Kohn T."/>
            <person name="Peeters S.H."/>
            <person name="Heuer A."/>
            <person name="Rast P."/>
            <person name="Oberbeckmann S."/>
            <person name="Bunk B."/>
            <person name="Jeske O."/>
            <person name="Meyerdierks A."/>
            <person name="Storesund J.E."/>
            <person name="Kallscheuer N."/>
            <person name="Luecker S."/>
            <person name="Lage O.M."/>
            <person name="Pohl T."/>
            <person name="Merkel B.J."/>
            <person name="Hornburger P."/>
            <person name="Mueller R.-W."/>
            <person name="Bruemmer F."/>
            <person name="Labrenz M."/>
            <person name="Spormann A.M."/>
            <person name="Op Den Camp H."/>
            <person name="Overmann J."/>
            <person name="Amann R."/>
            <person name="Jetten M.S.M."/>
            <person name="Mascher T."/>
            <person name="Medema M.H."/>
            <person name="Devos D.P."/>
            <person name="Kaster A.-K."/>
            <person name="Ovreas L."/>
            <person name="Rohde M."/>
            <person name="Galperin M.Y."/>
            <person name="Jogler C."/>
        </authorList>
    </citation>
    <scope>NUCLEOTIDE SEQUENCE [LARGE SCALE GENOMIC DNA]</scope>
    <source>
        <strain evidence="2 3">Pan54</strain>
    </source>
</reference>
<evidence type="ECO:0000313" key="2">
    <source>
        <dbReference type="EMBL" id="TWT63065.1"/>
    </source>
</evidence>
<dbReference type="InterPro" id="IPR011453">
    <property type="entry name" value="DUF1559"/>
</dbReference>
<gene>
    <name evidence="2" type="ORF">Pan54_38160</name>
</gene>
<accession>A0A5C5XLP5</accession>
<dbReference type="Pfam" id="PF07963">
    <property type="entry name" value="N_methyl"/>
    <property type="match status" value="1"/>
</dbReference>
<dbReference type="InterPro" id="IPR045584">
    <property type="entry name" value="Pilin-like"/>
</dbReference>
<dbReference type="PROSITE" id="PS00409">
    <property type="entry name" value="PROKAR_NTER_METHYL"/>
    <property type="match status" value="1"/>
</dbReference>
<dbReference type="RefSeq" id="WP_146504854.1">
    <property type="nucleotide sequence ID" value="NZ_SJPG01000001.1"/>
</dbReference>
<feature type="domain" description="DUF1559" evidence="1">
    <location>
        <begin position="35"/>
        <end position="89"/>
    </location>
</feature>
<dbReference type="InterPro" id="IPR027558">
    <property type="entry name" value="Pre_pil_HX9DG_C"/>
</dbReference>
<evidence type="ECO:0000313" key="3">
    <source>
        <dbReference type="Proteomes" id="UP000316095"/>
    </source>
</evidence>
<sequence length="429" mass="45137">MKTRSMKRAGFTLIELLVVIAIIAILAALLLPAVQRAREAARSTQCKNNLRQFGISMYTFADADPKGRLCTGTFDYNRDGCPDTYGFVADLVNQGSGSGTALRCPSSPFGVSEKFNELLGGDTSGTGKLGTTLAYRLSEGACVEFTTSGTGGASFSAARGEYIVRNFIEKGYATNYAASWYLGRTDIAGVPGDGTAVITTGSGGTNTWFPADGTCKGLGNAIGPLTIAKMDSADPPSSNIPLLGDSSPGDSGEAILTVELPGFVSSGDRLCEAANDGPAKIDDSGPDVDYLDNVVKASAAVNWYGQNGTTALGGDTYPSPNDFGSLIDGNTTPAVWNTTYGGDDGLLWLQDTRDWYAIHSGSVNLLMADGSVKTFKDLDNDHFFNPGFGMIGGTEEADGYTSNQIELPHFECFNGASLYTSFVNKTKFE</sequence>
<keyword evidence="3" id="KW-1185">Reference proteome</keyword>
<dbReference type="Pfam" id="PF07596">
    <property type="entry name" value="SBP_bac_10"/>
    <property type="match status" value="2"/>
</dbReference>
<evidence type="ECO:0000259" key="1">
    <source>
        <dbReference type="Pfam" id="PF07596"/>
    </source>
</evidence>
<dbReference type="EMBL" id="SJPG01000001">
    <property type="protein sequence ID" value="TWT63065.1"/>
    <property type="molecule type" value="Genomic_DNA"/>
</dbReference>
<dbReference type="NCBIfam" id="TIGR02532">
    <property type="entry name" value="IV_pilin_GFxxxE"/>
    <property type="match status" value="1"/>
</dbReference>
<organism evidence="2 3">
    <name type="scientific">Rubinisphaera italica</name>
    <dbReference type="NCBI Taxonomy" id="2527969"/>
    <lineage>
        <taxon>Bacteria</taxon>
        <taxon>Pseudomonadati</taxon>
        <taxon>Planctomycetota</taxon>
        <taxon>Planctomycetia</taxon>
        <taxon>Planctomycetales</taxon>
        <taxon>Planctomycetaceae</taxon>
        <taxon>Rubinisphaera</taxon>
    </lineage>
</organism>
<dbReference type="PANTHER" id="PTHR30093">
    <property type="entry name" value="GENERAL SECRETION PATHWAY PROTEIN G"/>
    <property type="match status" value="1"/>
</dbReference>
<dbReference type="Gene3D" id="3.30.700.10">
    <property type="entry name" value="Glycoprotein, Type 4 Pilin"/>
    <property type="match status" value="1"/>
</dbReference>
<protein>
    <submittedName>
        <fullName evidence="2">Putative major pilin subunit</fullName>
    </submittedName>
</protein>
<dbReference type="InterPro" id="IPR012902">
    <property type="entry name" value="N_methyl_site"/>
</dbReference>
<name>A0A5C5XLP5_9PLAN</name>
<proteinExistence type="predicted"/>
<dbReference type="PANTHER" id="PTHR30093:SF2">
    <property type="entry name" value="TYPE II SECRETION SYSTEM PROTEIN H"/>
    <property type="match status" value="1"/>
</dbReference>
<dbReference type="NCBIfam" id="TIGR04294">
    <property type="entry name" value="pre_pil_HX9DG"/>
    <property type="match status" value="1"/>
</dbReference>
<comment type="caution">
    <text evidence="2">The sequence shown here is derived from an EMBL/GenBank/DDBJ whole genome shotgun (WGS) entry which is preliminary data.</text>
</comment>
<dbReference type="Proteomes" id="UP000316095">
    <property type="component" value="Unassembled WGS sequence"/>
</dbReference>
<dbReference type="AlphaFoldDB" id="A0A5C5XLP5"/>
<dbReference type="SUPFAM" id="SSF54523">
    <property type="entry name" value="Pili subunits"/>
    <property type="match status" value="1"/>
</dbReference>
<dbReference type="OrthoDB" id="254023at2"/>